<keyword evidence="4 5" id="KW-0720">Serine protease</keyword>
<dbReference type="PANTHER" id="PTHR32060:SF22">
    <property type="entry name" value="CARBOXYL-TERMINAL-PROCESSING PEPTIDASE 3, CHLOROPLASTIC"/>
    <property type="match status" value="1"/>
</dbReference>
<dbReference type="InterPro" id="IPR020992">
    <property type="entry name" value="Tail_Prtase_C"/>
</dbReference>
<dbReference type="InterPro" id="IPR001478">
    <property type="entry name" value="PDZ"/>
</dbReference>
<dbReference type="PROSITE" id="PS50106">
    <property type="entry name" value="PDZ"/>
    <property type="match status" value="1"/>
</dbReference>
<feature type="signal peptide" evidence="7">
    <location>
        <begin position="1"/>
        <end position="19"/>
    </location>
</feature>
<dbReference type="RefSeq" id="WP_133331055.1">
    <property type="nucleotide sequence ID" value="NZ_SMYL01000015.1"/>
</dbReference>
<feature type="region of interest" description="Disordered" evidence="6">
    <location>
        <begin position="628"/>
        <end position="681"/>
    </location>
</feature>
<dbReference type="GO" id="GO:0008236">
    <property type="term" value="F:serine-type peptidase activity"/>
    <property type="evidence" value="ECO:0007669"/>
    <property type="project" value="UniProtKB-KW"/>
</dbReference>
<dbReference type="Gene3D" id="3.90.226.10">
    <property type="entry name" value="2-enoyl-CoA Hydratase, Chain A, domain 1"/>
    <property type="match status" value="1"/>
</dbReference>
<dbReference type="Gene3D" id="2.30.42.10">
    <property type="match status" value="1"/>
</dbReference>
<gene>
    <name evidence="9" type="ORF">E2I14_17840</name>
</gene>
<dbReference type="Pfam" id="PF00595">
    <property type="entry name" value="PDZ"/>
    <property type="match status" value="1"/>
</dbReference>
<proteinExistence type="inferred from homology"/>
<evidence type="ECO:0000313" key="10">
    <source>
        <dbReference type="Proteomes" id="UP000294829"/>
    </source>
</evidence>
<evidence type="ECO:0000256" key="6">
    <source>
        <dbReference type="SAM" id="MobiDB-lite"/>
    </source>
</evidence>
<evidence type="ECO:0000256" key="3">
    <source>
        <dbReference type="ARBA" id="ARBA00022801"/>
    </source>
</evidence>
<dbReference type="OrthoDB" id="9812068at2"/>
<sequence length="708" mass="79016">MKNKILLLLLALFSTVLNATQENATLEPLPQQARAAHFAALVLSHENYEHLPFDEKLSGVIFDNYLKALDSEKIIFLQSDIDQFTPIRNKFGLTMLNEDLSVPFAMYNLRQQRITEHLSYSRALLAKGFDFEQQESYQPDRKNAAWPKSEQEINDLWRKRVKNDWLRLKLAGKDDKGIVEILDKRYDNSLKSILRIKGDDVFQTFMDSYAIANDPHTNYFGVRAAESFDISMKLSLTGIGAELQYKDEYITIRHLVPGSPAELSGKLKAGDRILSVGQGESGPSSDIMGMSIFDAVALIRGAEDSVVRLDVLPAEAGPDGEHKQVKLIRKKITLENQSAKKYVIDIPDGDTTRHIGIVSLPGFYRDFMAQRNGDKDFKSAARDVATILDEFKKDHVDGVVMDLRNNGGGSVDEAIELTGLFVNQGPVMQQLDSKNSVIVNKIGSGSFAVWTGPMAVLVNRASASASEIFAAAIQDYGRGLVIGETSFGKGTTQTVVNLDQLVKSEKPDFGEIKMTITKWFRINGDGIQLRGVTPDVTLPMFTDTEDFGESTYDNALAWSHIAPTKYTPLNNFASIIPTLTEQHNARINSDKEFQDLKQDIAEFKALREKNLISLNENERRIERDTQEAKLKKRREEKAKKAGSEAADKEAEAAEAALQKDDGLLPTERNFTNEKEADKNEAAQKDILLREAAHIVSDQVTLLKIAPKK</sequence>
<feature type="domain" description="PDZ" evidence="8">
    <location>
        <begin position="229"/>
        <end position="306"/>
    </location>
</feature>
<dbReference type="GO" id="GO:0006508">
    <property type="term" value="P:proteolysis"/>
    <property type="evidence" value="ECO:0007669"/>
    <property type="project" value="UniProtKB-KW"/>
</dbReference>
<organism evidence="9 10">
    <name type="scientific">Sapientia aquatica</name>
    <dbReference type="NCBI Taxonomy" id="1549640"/>
    <lineage>
        <taxon>Bacteria</taxon>
        <taxon>Pseudomonadati</taxon>
        <taxon>Pseudomonadota</taxon>
        <taxon>Betaproteobacteria</taxon>
        <taxon>Burkholderiales</taxon>
        <taxon>Oxalobacteraceae</taxon>
        <taxon>Sapientia</taxon>
    </lineage>
</organism>
<evidence type="ECO:0000256" key="2">
    <source>
        <dbReference type="ARBA" id="ARBA00022670"/>
    </source>
</evidence>
<feature type="chain" id="PRO_5020316752" evidence="7">
    <location>
        <begin position="20"/>
        <end position="708"/>
    </location>
</feature>
<dbReference type="EMBL" id="SMYL01000015">
    <property type="protein sequence ID" value="TDK60648.1"/>
    <property type="molecule type" value="Genomic_DNA"/>
</dbReference>
<dbReference type="Pfam" id="PF11818">
    <property type="entry name" value="DUF3340"/>
    <property type="match status" value="1"/>
</dbReference>
<feature type="compositionally biased region" description="Basic and acidic residues" evidence="6">
    <location>
        <begin position="670"/>
        <end position="681"/>
    </location>
</feature>
<feature type="compositionally biased region" description="Basic and acidic residues" evidence="6">
    <location>
        <begin position="628"/>
        <end position="662"/>
    </location>
</feature>
<keyword evidence="3 5" id="KW-0378">Hydrolase</keyword>
<keyword evidence="2 5" id="KW-0645">Protease</keyword>
<dbReference type="SMART" id="SM00228">
    <property type="entry name" value="PDZ"/>
    <property type="match status" value="1"/>
</dbReference>
<evidence type="ECO:0000256" key="5">
    <source>
        <dbReference type="RuleBase" id="RU004404"/>
    </source>
</evidence>
<dbReference type="SUPFAM" id="SSF52096">
    <property type="entry name" value="ClpP/crotonase"/>
    <property type="match status" value="1"/>
</dbReference>
<dbReference type="NCBIfam" id="TIGR00225">
    <property type="entry name" value="prc"/>
    <property type="match status" value="1"/>
</dbReference>
<keyword evidence="10" id="KW-1185">Reference proteome</keyword>
<evidence type="ECO:0000256" key="1">
    <source>
        <dbReference type="ARBA" id="ARBA00009179"/>
    </source>
</evidence>
<dbReference type="Pfam" id="PF17804">
    <property type="entry name" value="TSP_NTD"/>
    <property type="match status" value="1"/>
</dbReference>
<dbReference type="FunFam" id="3.90.226.10:FF:000090">
    <property type="entry name" value="Tail-specific protease"/>
    <property type="match status" value="1"/>
</dbReference>
<dbReference type="GO" id="GO:0004175">
    <property type="term" value="F:endopeptidase activity"/>
    <property type="evidence" value="ECO:0007669"/>
    <property type="project" value="TreeGrafter"/>
</dbReference>
<dbReference type="Proteomes" id="UP000294829">
    <property type="component" value="Unassembled WGS sequence"/>
</dbReference>
<evidence type="ECO:0000313" key="9">
    <source>
        <dbReference type="EMBL" id="TDK60648.1"/>
    </source>
</evidence>
<dbReference type="InterPro" id="IPR029045">
    <property type="entry name" value="ClpP/crotonase-like_dom_sf"/>
</dbReference>
<protein>
    <submittedName>
        <fullName evidence="9">Tail-specific protease</fullName>
    </submittedName>
</protein>
<keyword evidence="7" id="KW-0732">Signal</keyword>
<reference evidence="9 10" key="1">
    <citation type="submission" date="2019-03" db="EMBL/GenBank/DDBJ databases">
        <title>Sapientia aquatica gen. nov., sp. nov., isolated from a crater lake.</title>
        <authorList>
            <person name="Felfoldi T."/>
            <person name="Szabo A."/>
            <person name="Toth E."/>
            <person name="Schumann P."/>
            <person name="Keki Z."/>
            <person name="Marialigeti K."/>
            <person name="Mathe I."/>
        </authorList>
    </citation>
    <scope>NUCLEOTIDE SEQUENCE [LARGE SCALE GENOMIC DNA]</scope>
    <source>
        <strain evidence="9 10">SA-152</strain>
    </source>
</reference>
<evidence type="ECO:0000256" key="7">
    <source>
        <dbReference type="SAM" id="SignalP"/>
    </source>
</evidence>
<comment type="caution">
    <text evidence="9">The sequence shown here is derived from an EMBL/GenBank/DDBJ whole genome shotgun (WGS) entry which is preliminary data.</text>
</comment>
<name>A0A4R5VQ02_9BURK</name>
<dbReference type="InterPro" id="IPR005151">
    <property type="entry name" value="Tail-specific_protease"/>
</dbReference>
<dbReference type="SUPFAM" id="SSF50156">
    <property type="entry name" value="PDZ domain-like"/>
    <property type="match status" value="1"/>
</dbReference>
<dbReference type="InterPro" id="IPR040573">
    <property type="entry name" value="TSP_N"/>
</dbReference>
<dbReference type="AlphaFoldDB" id="A0A4R5VQ02"/>
<dbReference type="Pfam" id="PF03572">
    <property type="entry name" value="Peptidase_S41"/>
    <property type="match status" value="1"/>
</dbReference>
<dbReference type="CDD" id="cd07560">
    <property type="entry name" value="Peptidase_S41_CPP"/>
    <property type="match status" value="1"/>
</dbReference>
<evidence type="ECO:0000259" key="8">
    <source>
        <dbReference type="PROSITE" id="PS50106"/>
    </source>
</evidence>
<dbReference type="GO" id="GO:0007165">
    <property type="term" value="P:signal transduction"/>
    <property type="evidence" value="ECO:0007669"/>
    <property type="project" value="TreeGrafter"/>
</dbReference>
<dbReference type="CDD" id="cd06782">
    <property type="entry name" value="cpPDZ_CPP-like"/>
    <property type="match status" value="1"/>
</dbReference>
<dbReference type="PANTHER" id="PTHR32060">
    <property type="entry name" value="TAIL-SPECIFIC PROTEASE"/>
    <property type="match status" value="1"/>
</dbReference>
<dbReference type="InterPro" id="IPR036034">
    <property type="entry name" value="PDZ_sf"/>
</dbReference>
<dbReference type="InterPro" id="IPR004447">
    <property type="entry name" value="Peptidase_S41A"/>
</dbReference>
<comment type="similarity">
    <text evidence="1 5">Belongs to the peptidase S41A family.</text>
</comment>
<dbReference type="GO" id="GO:0030288">
    <property type="term" value="C:outer membrane-bounded periplasmic space"/>
    <property type="evidence" value="ECO:0007669"/>
    <property type="project" value="TreeGrafter"/>
</dbReference>
<evidence type="ECO:0000256" key="4">
    <source>
        <dbReference type="ARBA" id="ARBA00022825"/>
    </source>
</evidence>
<accession>A0A4R5VQ02</accession>
<dbReference type="SMART" id="SM00245">
    <property type="entry name" value="TSPc"/>
    <property type="match status" value="1"/>
</dbReference>